<sequence length="346" mass="39533">MLPSSNVAKIIANVVILVMAASSRPKSFRDIVHNHRGFLINPLQWTSHHLDLVGCRFEDVGTPPVYTESTQNDHRNNNGRKLCPAPPSDAEVISMNPFPFTKLRRLINILVGKERIFEYSSKGAPFYFQGRPVHRPDYIVFHRREEPVDDIHNGSPPLVGYVHYTSVNGDRRRQFEPCPGPIGVINSVGASICQKRLAQTTPKEWTEDPYFMCHLLVLAQFQERKLDLSKPSTYTSRLLVTNVLDREYILYYEAQITTELLNGLRNPKDATNPLKWPTIRRRKVTYKPYHTFAGRLVAELVAPSPSSSRGFLNPPDDVNGVIEHGRKRPHEQEDSGSYKVRRISKR</sequence>
<dbReference type="Proteomes" id="UP001152649">
    <property type="component" value="Unassembled WGS sequence"/>
</dbReference>
<evidence type="ECO:0000313" key="3">
    <source>
        <dbReference type="Proteomes" id="UP001152649"/>
    </source>
</evidence>
<name>A0A9W4ND12_9EURO</name>
<accession>A0A9W4ND12</accession>
<reference evidence="2" key="1">
    <citation type="submission" date="2021-07" db="EMBL/GenBank/DDBJ databases">
        <authorList>
            <person name="Branca A.L. A."/>
        </authorList>
    </citation>
    <scope>NUCLEOTIDE SEQUENCE</scope>
</reference>
<proteinExistence type="predicted"/>
<evidence type="ECO:0000313" key="2">
    <source>
        <dbReference type="EMBL" id="CAG8363599.1"/>
    </source>
</evidence>
<comment type="caution">
    <text evidence="2">The sequence shown here is derived from an EMBL/GenBank/DDBJ whole genome shotgun (WGS) entry which is preliminary data.</text>
</comment>
<dbReference type="OrthoDB" id="5343483at2759"/>
<organism evidence="2 3">
    <name type="scientific">Penicillium salamii</name>
    <dbReference type="NCBI Taxonomy" id="1612424"/>
    <lineage>
        <taxon>Eukaryota</taxon>
        <taxon>Fungi</taxon>
        <taxon>Dikarya</taxon>
        <taxon>Ascomycota</taxon>
        <taxon>Pezizomycotina</taxon>
        <taxon>Eurotiomycetes</taxon>
        <taxon>Eurotiomycetidae</taxon>
        <taxon>Eurotiales</taxon>
        <taxon>Aspergillaceae</taxon>
        <taxon>Penicillium</taxon>
    </lineage>
</organism>
<dbReference type="AlphaFoldDB" id="A0A9W4ND12"/>
<keyword evidence="3" id="KW-1185">Reference proteome</keyword>
<feature type="region of interest" description="Disordered" evidence="1">
    <location>
        <begin position="304"/>
        <end position="346"/>
    </location>
</feature>
<gene>
    <name evidence="2" type="ORF">PSALAMII_LOCUS4010</name>
</gene>
<protein>
    <submittedName>
        <fullName evidence="2">Uncharacterized protein</fullName>
    </submittedName>
</protein>
<evidence type="ECO:0000256" key="1">
    <source>
        <dbReference type="SAM" id="MobiDB-lite"/>
    </source>
</evidence>
<dbReference type="EMBL" id="CAJVPG010000154">
    <property type="protein sequence ID" value="CAG8363599.1"/>
    <property type="molecule type" value="Genomic_DNA"/>
</dbReference>